<organism evidence="3 4">
    <name type="scientific">Dyella soli</name>
    <dbReference type="NCBI Taxonomy" id="522319"/>
    <lineage>
        <taxon>Bacteria</taxon>
        <taxon>Pseudomonadati</taxon>
        <taxon>Pseudomonadota</taxon>
        <taxon>Gammaproteobacteria</taxon>
        <taxon>Lysobacterales</taxon>
        <taxon>Rhodanobacteraceae</taxon>
        <taxon>Dyella</taxon>
    </lineage>
</organism>
<dbReference type="AlphaFoldDB" id="A0A4R0YU90"/>
<evidence type="ECO:0000259" key="2">
    <source>
        <dbReference type="Pfam" id="PF08327"/>
    </source>
</evidence>
<dbReference type="Gene3D" id="3.30.530.20">
    <property type="match status" value="1"/>
</dbReference>
<evidence type="ECO:0000313" key="3">
    <source>
        <dbReference type="EMBL" id="TCI12985.1"/>
    </source>
</evidence>
<dbReference type="SUPFAM" id="SSF55961">
    <property type="entry name" value="Bet v1-like"/>
    <property type="match status" value="1"/>
</dbReference>
<dbReference type="CDD" id="cd07826">
    <property type="entry name" value="SRPBCC_CalC_Aha1-like_9"/>
    <property type="match status" value="1"/>
</dbReference>
<dbReference type="Pfam" id="PF08327">
    <property type="entry name" value="AHSA1"/>
    <property type="match status" value="1"/>
</dbReference>
<dbReference type="InterPro" id="IPR023393">
    <property type="entry name" value="START-like_dom_sf"/>
</dbReference>
<proteinExistence type="inferred from homology"/>
<comment type="similarity">
    <text evidence="1">Belongs to the AHA1 family.</text>
</comment>
<protein>
    <submittedName>
        <fullName evidence="3">ATPase</fullName>
    </submittedName>
</protein>
<dbReference type="InterPro" id="IPR013538">
    <property type="entry name" value="ASHA1/2-like_C"/>
</dbReference>
<dbReference type="RefSeq" id="WP_131150234.1">
    <property type="nucleotide sequence ID" value="NZ_SJTG01000001.1"/>
</dbReference>
<keyword evidence="4" id="KW-1185">Reference proteome</keyword>
<gene>
    <name evidence="3" type="ORF">EZM97_06650</name>
</gene>
<accession>A0A4R0YU90</accession>
<dbReference type="Proteomes" id="UP000291822">
    <property type="component" value="Unassembled WGS sequence"/>
</dbReference>
<sequence length="164" mass="18372">MPQATASSAVALNPTAVERKSDRELVVTRIFDAPVHIVFEAWSNPDLFRQWWVPKSVGMTLESCDMDIRTGGSYRLVFRHPAFDQPMTFFGSYKEVTPNKRIVWSNDESDQGAVTTVTFEERGDKTLVTFHERYPTEAALDEALAGSAEGLPEQFAQLDELLAA</sequence>
<evidence type="ECO:0000313" key="4">
    <source>
        <dbReference type="Proteomes" id="UP000291822"/>
    </source>
</evidence>
<comment type="caution">
    <text evidence="3">The sequence shown here is derived from an EMBL/GenBank/DDBJ whole genome shotgun (WGS) entry which is preliminary data.</text>
</comment>
<dbReference type="EMBL" id="SJTG01000001">
    <property type="protein sequence ID" value="TCI12985.1"/>
    <property type="molecule type" value="Genomic_DNA"/>
</dbReference>
<name>A0A4R0YU90_9GAMM</name>
<reference evidence="3 4" key="1">
    <citation type="submission" date="2019-02" db="EMBL/GenBank/DDBJ databases">
        <title>Dyella amyloliquefaciens sp. nov., isolated from forest soil.</title>
        <authorList>
            <person name="Gao Z.-H."/>
            <person name="Qiu L.-H."/>
        </authorList>
    </citation>
    <scope>NUCLEOTIDE SEQUENCE [LARGE SCALE GENOMIC DNA]</scope>
    <source>
        <strain evidence="3 4">KACC 12747</strain>
    </source>
</reference>
<evidence type="ECO:0000256" key="1">
    <source>
        <dbReference type="ARBA" id="ARBA00006817"/>
    </source>
</evidence>
<feature type="domain" description="Activator of Hsp90 ATPase homologue 1/2-like C-terminal" evidence="2">
    <location>
        <begin position="32"/>
        <end position="162"/>
    </location>
</feature>